<dbReference type="EMBL" id="HACA01007208">
    <property type="protein sequence ID" value="CDW24569.1"/>
    <property type="molecule type" value="Transcribed_RNA"/>
</dbReference>
<evidence type="ECO:0000313" key="1">
    <source>
        <dbReference type="EMBL" id="CDW24569.1"/>
    </source>
</evidence>
<reference evidence="1" key="1">
    <citation type="submission" date="2014-05" db="EMBL/GenBank/DDBJ databases">
        <authorList>
            <person name="Chronopoulou M."/>
        </authorList>
    </citation>
    <scope>NUCLEOTIDE SEQUENCE</scope>
    <source>
        <tissue evidence="1">Whole organism</tissue>
    </source>
</reference>
<organism evidence="1">
    <name type="scientific">Lepeophtheirus salmonis</name>
    <name type="common">Salmon louse</name>
    <name type="synonym">Caligus salmonis</name>
    <dbReference type="NCBI Taxonomy" id="72036"/>
    <lineage>
        <taxon>Eukaryota</taxon>
        <taxon>Metazoa</taxon>
        <taxon>Ecdysozoa</taxon>
        <taxon>Arthropoda</taxon>
        <taxon>Crustacea</taxon>
        <taxon>Multicrustacea</taxon>
        <taxon>Hexanauplia</taxon>
        <taxon>Copepoda</taxon>
        <taxon>Siphonostomatoida</taxon>
        <taxon>Caligidae</taxon>
        <taxon>Lepeophtheirus</taxon>
    </lineage>
</organism>
<feature type="non-terminal residue" evidence="1">
    <location>
        <position position="42"/>
    </location>
</feature>
<sequence>MVTYVAFSRVSKWGYRFDYIYIKWTEITKNVVYKEVEVYLLL</sequence>
<dbReference type="AlphaFoldDB" id="A0A0K2TEW7"/>
<proteinExistence type="predicted"/>
<protein>
    <submittedName>
        <fullName evidence="1">Uncharacterized protein</fullName>
    </submittedName>
</protein>
<accession>A0A0K2TEW7</accession>
<name>A0A0K2TEW7_LEPSM</name>